<proteinExistence type="predicted"/>
<organism evidence="1 2">
    <name type="scientific">Thalictrum thalictroides</name>
    <name type="common">Rue-anemone</name>
    <name type="synonym">Anemone thalictroides</name>
    <dbReference type="NCBI Taxonomy" id="46969"/>
    <lineage>
        <taxon>Eukaryota</taxon>
        <taxon>Viridiplantae</taxon>
        <taxon>Streptophyta</taxon>
        <taxon>Embryophyta</taxon>
        <taxon>Tracheophyta</taxon>
        <taxon>Spermatophyta</taxon>
        <taxon>Magnoliopsida</taxon>
        <taxon>Ranunculales</taxon>
        <taxon>Ranunculaceae</taxon>
        <taxon>Thalictroideae</taxon>
        <taxon>Thalictrum</taxon>
    </lineage>
</organism>
<comment type="caution">
    <text evidence="1">The sequence shown here is derived from an EMBL/GenBank/DDBJ whole genome shotgun (WGS) entry which is preliminary data.</text>
</comment>
<gene>
    <name evidence="1" type="ORF">FRX31_017391</name>
</gene>
<dbReference type="AlphaFoldDB" id="A0A7J6W873"/>
<protein>
    <submittedName>
        <fullName evidence="1">Uncharacterized protein</fullName>
    </submittedName>
</protein>
<reference evidence="1 2" key="1">
    <citation type="submission" date="2020-06" db="EMBL/GenBank/DDBJ databases">
        <title>Transcriptomic and genomic resources for Thalictrum thalictroides and T. hernandezii: Facilitating candidate gene discovery in an emerging model plant lineage.</title>
        <authorList>
            <person name="Arias T."/>
            <person name="Riano-Pachon D.M."/>
            <person name="Di Stilio V.S."/>
        </authorList>
    </citation>
    <scope>NUCLEOTIDE SEQUENCE [LARGE SCALE GENOMIC DNA]</scope>
    <source>
        <strain evidence="2">cv. WT478/WT964</strain>
        <tissue evidence="1">Leaves</tissue>
    </source>
</reference>
<dbReference type="Proteomes" id="UP000554482">
    <property type="component" value="Unassembled WGS sequence"/>
</dbReference>
<dbReference type="EMBL" id="JABWDY010020600">
    <property type="protein sequence ID" value="KAF5193018.1"/>
    <property type="molecule type" value="Genomic_DNA"/>
</dbReference>
<keyword evidence="2" id="KW-1185">Reference proteome</keyword>
<name>A0A7J6W873_THATH</name>
<sequence length="68" mass="7393">MKLVIIIHGGTRLGAGSLGLCIRSTTINCILQSCTATAPMNSILAPPHLKDDHSWYSRRCSKSRGHMD</sequence>
<evidence type="ECO:0000313" key="2">
    <source>
        <dbReference type="Proteomes" id="UP000554482"/>
    </source>
</evidence>
<accession>A0A7J6W873</accession>
<evidence type="ECO:0000313" key="1">
    <source>
        <dbReference type="EMBL" id="KAF5193018.1"/>
    </source>
</evidence>
<dbReference type="PROSITE" id="PS51257">
    <property type="entry name" value="PROKAR_LIPOPROTEIN"/>
    <property type="match status" value="1"/>
</dbReference>